<dbReference type="EMBL" id="JBHSTI010000008">
    <property type="protein sequence ID" value="MFC6238162.1"/>
    <property type="molecule type" value="Genomic_DNA"/>
</dbReference>
<organism evidence="2 3">
    <name type="scientific">Longivirga aurantiaca</name>
    <dbReference type="NCBI Taxonomy" id="1837743"/>
    <lineage>
        <taxon>Bacteria</taxon>
        <taxon>Bacillati</taxon>
        <taxon>Actinomycetota</taxon>
        <taxon>Actinomycetes</taxon>
        <taxon>Sporichthyales</taxon>
        <taxon>Sporichthyaceae</taxon>
        <taxon>Longivirga</taxon>
    </lineage>
</organism>
<keyword evidence="3" id="KW-1185">Reference proteome</keyword>
<evidence type="ECO:0000313" key="2">
    <source>
        <dbReference type="EMBL" id="MFC6238162.1"/>
    </source>
</evidence>
<dbReference type="InterPro" id="IPR050397">
    <property type="entry name" value="Env_Response_Regulators"/>
</dbReference>
<protein>
    <submittedName>
        <fullName evidence="2">Cyclic nucleotide-binding domain-containing protein</fullName>
    </submittedName>
</protein>
<accession>A0ABW1T2T1</accession>
<dbReference type="InterPro" id="IPR014710">
    <property type="entry name" value="RmlC-like_jellyroll"/>
</dbReference>
<dbReference type="Pfam" id="PF00027">
    <property type="entry name" value="cNMP_binding"/>
    <property type="match status" value="1"/>
</dbReference>
<dbReference type="Gene3D" id="2.60.120.10">
    <property type="entry name" value="Jelly Rolls"/>
    <property type="match status" value="1"/>
</dbReference>
<dbReference type="PANTHER" id="PTHR24567">
    <property type="entry name" value="CRP FAMILY TRANSCRIPTIONAL REGULATORY PROTEIN"/>
    <property type="match status" value="1"/>
</dbReference>
<proteinExistence type="predicted"/>
<dbReference type="SMART" id="SM00100">
    <property type="entry name" value="cNMP"/>
    <property type="match status" value="1"/>
</dbReference>
<dbReference type="CDD" id="cd00038">
    <property type="entry name" value="CAP_ED"/>
    <property type="match status" value="1"/>
</dbReference>
<gene>
    <name evidence="2" type="ORF">ACFQGU_09750</name>
</gene>
<sequence>MRGIDQLLTEHPFFVGLDDATLALMAGCAANRRFAPGEYLFREDDAATTFYVVRHGRVAIEAHRPAGATVVVETVEEGEVLGSSWLVPPHRWQFDARAVTPTGVVVFDGACLRRSCDEDPRLGYELTLRVAQVLHTRLQAARVRLLDLYGTPDASRR</sequence>
<dbReference type="Proteomes" id="UP001596138">
    <property type="component" value="Unassembled WGS sequence"/>
</dbReference>
<evidence type="ECO:0000313" key="3">
    <source>
        <dbReference type="Proteomes" id="UP001596138"/>
    </source>
</evidence>
<evidence type="ECO:0000259" key="1">
    <source>
        <dbReference type="PROSITE" id="PS50042"/>
    </source>
</evidence>
<feature type="domain" description="Cyclic nucleotide-binding" evidence="1">
    <location>
        <begin position="13"/>
        <end position="114"/>
    </location>
</feature>
<dbReference type="InterPro" id="IPR018490">
    <property type="entry name" value="cNMP-bd_dom_sf"/>
</dbReference>
<name>A0ABW1T2T1_9ACTN</name>
<dbReference type="RefSeq" id="WP_386766131.1">
    <property type="nucleotide sequence ID" value="NZ_JBHSTI010000008.1"/>
</dbReference>
<dbReference type="InterPro" id="IPR000595">
    <property type="entry name" value="cNMP-bd_dom"/>
</dbReference>
<dbReference type="PANTHER" id="PTHR24567:SF74">
    <property type="entry name" value="HTH-TYPE TRANSCRIPTIONAL REGULATOR ARCR"/>
    <property type="match status" value="1"/>
</dbReference>
<reference evidence="3" key="1">
    <citation type="journal article" date="2019" name="Int. J. Syst. Evol. Microbiol.">
        <title>The Global Catalogue of Microorganisms (GCM) 10K type strain sequencing project: providing services to taxonomists for standard genome sequencing and annotation.</title>
        <authorList>
            <consortium name="The Broad Institute Genomics Platform"/>
            <consortium name="The Broad Institute Genome Sequencing Center for Infectious Disease"/>
            <person name="Wu L."/>
            <person name="Ma J."/>
        </authorList>
    </citation>
    <scope>NUCLEOTIDE SEQUENCE [LARGE SCALE GENOMIC DNA]</scope>
    <source>
        <strain evidence="3">CGMCC 4.7317</strain>
    </source>
</reference>
<dbReference type="SUPFAM" id="SSF51206">
    <property type="entry name" value="cAMP-binding domain-like"/>
    <property type="match status" value="1"/>
</dbReference>
<dbReference type="PROSITE" id="PS50042">
    <property type="entry name" value="CNMP_BINDING_3"/>
    <property type="match status" value="1"/>
</dbReference>
<comment type="caution">
    <text evidence="2">The sequence shown here is derived from an EMBL/GenBank/DDBJ whole genome shotgun (WGS) entry which is preliminary data.</text>
</comment>